<dbReference type="AlphaFoldDB" id="A0A561ESF9"/>
<evidence type="ECO:0000256" key="3">
    <source>
        <dbReference type="SAM" id="SignalP"/>
    </source>
</evidence>
<comment type="caution">
    <text evidence="4">The sequence shown here is derived from an EMBL/GenBank/DDBJ whole genome shotgun (WGS) entry which is preliminary data.</text>
</comment>
<keyword evidence="3" id="KW-0732">Signal</keyword>
<gene>
    <name evidence="4" type="ORF">FB465_3619</name>
</gene>
<evidence type="ECO:0000256" key="1">
    <source>
        <dbReference type="SAM" id="MobiDB-lite"/>
    </source>
</evidence>
<dbReference type="Proteomes" id="UP000318416">
    <property type="component" value="Unassembled WGS sequence"/>
</dbReference>
<protein>
    <recommendedName>
        <fullName evidence="6">LPXTG-motif cell wall-anchored protein</fullName>
    </recommendedName>
</protein>
<keyword evidence="2" id="KW-0472">Membrane</keyword>
<evidence type="ECO:0008006" key="6">
    <source>
        <dbReference type="Google" id="ProtNLM"/>
    </source>
</evidence>
<keyword evidence="5" id="KW-1185">Reference proteome</keyword>
<dbReference type="OrthoDB" id="3873262at2"/>
<feature type="region of interest" description="Disordered" evidence="1">
    <location>
        <begin position="199"/>
        <end position="218"/>
    </location>
</feature>
<organism evidence="4 5">
    <name type="scientific">Kitasatospora atroaurantiaca</name>
    <dbReference type="NCBI Taxonomy" id="285545"/>
    <lineage>
        <taxon>Bacteria</taxon>
        <taxon>Bacillati</taxon>
        <taxon>Actinomycetota</taxon>
        <taxon>Actinomycetes</taxon>
        <taxon>Kitasatosporales</taxon>
        <taxon>Streptomycetaceae</taxon>
        <taxon>Kitasatospora</taxon>
    </lineage>
</organism>
<evidence type="ECO:0000256" key="2">
    <source>
        <dbReference type="SAM" id="Phobius"/>
    </source>
</evidence>
<keyword evidence="2" id="KW-1133">Transmembrane helix</keyword>
<dbReference type="EMBL" id="VIVR01000001">
    <property type="protein sequence ID" value="TWE18539.1"/>
    <property type="molecule type" value="Genomic_DNA"/>
</dbReference>
<dbReference type="RefSeq" id="WP_145791870.1">
    <property type="nucleotide sequence ID" value="NZ_BAAABR010000006.1"/>
</dbReference>
<proteinExistence type="predicted"/>
<name>A0A561ESF9_9ACTN</name>
<feature type="compositionally biased region" description="Pro residues" evidence="1">
    <location>
        <begin position="205"/>
        <end position="214"/>
    </location>
</feature>
<feature type="transmembrane region" description="Helical" evidence="2">
    <location>
        <begin position="253"/>
        <end position="273"/>
    </location>
</feature>
<feature type="signal peptide" evidence="3">
    <location>
        <begin position="1"/>
        <end position="33"/>
    </location>
</feature>
<reference evidence="4 5" key="1">
    <citation type="submission" date="2019-06" db="EMBL/GenBank/DDBJ databases">
        <title>Sequencing the genomes of 1000 actinobacteria strains.</title>
        <authorList>
            <person name="Klenk H.-P."/>
        </authorList>
    </citation>
    <scope>NUCLEOTIDE SEQUENCE [LARGE SCALE GENOMIC DNA]</scope>
    <source>
        <strain evidence="4 5">DSM 41649</strain>
    </source>
</reference>
<evidence type="ECO:0000313" key="4">
    <source>
        <dbReference type="EMBL" id="TWE18539.1"/>
    </source>
</evidence>
<sequence>MRTPVISRFVAASAAALTLTLGLPLLASSPAWACGEDSPTAVQEAPERHAKDPVEAFLPPVPKSVTAGGAPVEIGLEQVNFTGEPYRRLAPGFALFASEPSATESHRLVNLQPEDVTVEVMFHGEWKRLRMRHSCDPTIVADTSSVAEPVADGRAHRYMFRLSLSAKAPKELKKIDVFGGPDGHGRISGFALTIARPKATATPTPKAPTTPAPSPTATTVPAVAVSAPAATPTTAGAEPVTELASTGPSAPTGFLFGSAAALIAFGGGVLYAVRRIAKR</sequence>
<evidence type="ECO:0000313" key="5">
    <source>
        <dbReference type="Proteomes" id="UP000318416"/>
    </source>
</evidence>
<keyword evidence="2" id="KW-0812">Transmembrane</keyword>
<feature type="chain" id="PRO_5021871188" description="LPXTG-motif cell wall-anchored protein" evidence="3">
    <location>
        <begin position="34"/>
        <end position="279"/>
    </location>
</feature>
<accession>A0A561ESF9</accession>